<gene>
    <name evidence="2" type="ORF">BCR33DRAFT_818967</name>
</gene>
<feature type="signal peptide" evidence="1">
    <location>
        <begin position="1"/>
        <end position="15"/>
    </location>
</feature>
<organism evidence="2 3">
    <name type="scientific">Rhizoclosmatium globosum</name>
    <dbReference type="NCBI Taxonomy" id="329046"/>
    <lineage>
        <taxon>Eukaryota</taxon>
        <taxon>Fungi</taxon>
        <taxon>Fungi incertae sedis</taxon>
        <taxon>Chytridiomycota</taxon>
        <taxon>Chytridiomycota incertae sedis</taxon>
        <taxon>Chytridiomycetes</taxon>
        <taxon>Chytridiales</taxon>
        <taxon>Chytriomycetaceae</taxon>
        <taxon>Rhizoclosmatium</taxon>
    </lineage>
</organism>
<name>A0A1Y2CB98_9FUNG</name>
<proteinExistence type="predicted"/>
<dbReference type="EMBL" id="MCGO01000024">
    <property type="protein sequence ID" value="ORY43605.1"/>
    <property type="molecule type" value="Genomic_DNA"/>
</dbReference>
<keyword evidence="1" id="KW-0732">Signal</keyword>
<sequence>MDLVIFVALATCVVAQQNPYVAQLNALRDNIPSLAKQCFTGLDALQTGNTTLVASYCQESLIQNFNLTNPSNCFASYTAHTGLPQPSASSYVNPKRDAGSSTAYPGLFVTTSDLVISLCFSAINGVDSDHFGDLVNPLQPPSGSNQHYAGNSTALVGFVTASKLNLDLDTLIKSLVQVSVSLKNNGIVDVPGMTLTGGSSSGVVLQILAEGFLVSYIGGTSNSSASINNGTIGTGTVTFTFDASVSRFWLEVSFYLEPTQIVFVNVFDYKSQLLMTHTFGLKALRRRARDANLQLIIGAAPILTPTSAPRVSSNTNTIFTSSITSLLSIGVFTASQTPTAHASSISTNAASTQVSTNTASGDSGISTTLRNLSVSTVSTVTSASTTDAVKATVKDQSKASIATVKGQSTIASTTDNFNIKLGSAKRIRTLAATLVVVSLFLV</sequence>
<evidence type="ECO:0000313" key="3">
    <source>
        <dbReference type="Proteomes" id="UP000193642"/>
    </source>
</evidence>
<evidence type="ECO:0000313" key="2">
    <source>
        <dbReference type="EMBL" id="ORY43605.1"/>
    </source>
</evidence>
<dbReference type="AlphaFoldDB" id="A0A1Y2CB98"/>
<comment type="caution">
    <text evidence="2">The sequence shown here is derived from an EMBL/GenBank/DDBJ whole genome shotgun (WGS) entry which is preliminary data.</text>
</comment>
<reference evidence="2 3" key="1">
    <citation type="submission" date="2016-07" db="EMBL/GenBank/DDBJ databases">
        <title>Pervasive Adenine N6-methylation of Active Genes in Fungi.</title>
        <authorList>
            <consortium name="DOE Joint Genome Institute"/>
            <person name="Mondo S.J."/>
            <person name="Dannebaum R.O."/>
            <person name="Kuo R.C."/>
            <person name="Labutti K."/>
            <person name="Haridas S."/>
            <person name="Kuo A."/>
            <person name="Salamov A."/>
            <person name="Ahrendt S.R."/>
            <person name="Lipzen A."/>
            <person name="Sullivan W."/>
            <person name="Andreopoulos W.B."/>
            <person name="Clum A."/>
            <person name="Lindquist E."/>
            <person name="Daum C."/>
            <person name="Ramamoorthy G.K."/>
            <person name="Gryganskyi A."/>
            <person name="Culley D."/>
            <person name="Magnuson J.K."/>
            <person name="James T.Y."/>
            <person name="O'Malley M.A."/>
            <person name="Stajich J.E."/>
            <person name="Spatafora J.W."/>
            <person name="Visel A."/>
            <person name="Grigoriev I.V."/>
        </authorList>
    </citation>
    <scope>NUCLEOTIDE SEQUENCE [LARGE SCALE GENOMIC DNA]</scope>
    <source>
        <strain evidence="2 3">JEL800</strain>
    </source>
</reference>
<protein>
    <submittedName>
        <fullName evidence="2">Uncharacterized protein</fullName>
    </submittedName>
</protein>
<feature type="chain" id="PRO_5012824561" evidence="1">
    <location>
        <begin position="16"/>
        <end position="442"/>
    </location>
</feature>
<accession>A0A1Y2CB98</accession>
<dbReference type="Proteomes" id="UP000193642">
    <property type="component" value="Unassembled WGS sequence"/>
</dbReference>
<keyword evidence="3" id="KW-1185">Reference proteome</keyword>
<evidence type="ECO:0000256" key="1">
    <source>
        <dbReference type="SAM" id="SignalP"/>
    </source>
</evidence>